<sequence length="127" mass="14260">MNPKECITVPQQPTTPAMHDCLRESKKLKPEIRVVHVSSPEIIKTDAANFRELEKHEEYGCGKGAKRGSEVEETRELWVEKNSGCFSSKFGEIDSFLQELSDVPLPPWCSSPRVEVVGEAPASYQKN</sequence>
<accession>A0A4S8IPT5</accession>
<organism evidence="1 2">
    <name type="scientific">Musa balbisiana</name>
    <name type="common">Banana</name>
    <dbReference type="NCBI Taxonomy" id="52838"/>
    <lineage>
        <taxon>Eukaryota</taxon>
        <taxon>Viridiplantae</taxon>
        <taxon>Streptophyta</taxon>
        <taxon>Embryophyta</taxon>
        <taxon>Tracheophyta</taxon>
        <taxon>Spermatophyta</taxon>
        <taxon>Magnoliopsida</taxon>
        <taxon>Liliopsida</taxon>
        <taxon>Zingiberales</taxon>
        <taxon>Musaceae</taxon>
        <taxon>Musa</taxon>
    </lineage>
</organism>
<gene>
    <name evidence="1" type="ORF">C4D60_Mb06t22050</name>
</gene>
<dbReference type="AlphaFoldDB" id="A0A4S8IPT5"/>
<keyword evidence="2" id="KW-1185">Reference proteome</keyword>
<proteinExistence type="predicted"/>
<evidence type="ECO:0000313" key="1">
    <source>
        <dbReference type="EMBL" id="THU50608.1"/>
    </source>
</evidence>
<dbReference type="EMBL" id="PYDT01000009">
    <property type="protein sequence ID" value="THU50608.1"/>
    <property type="molecule type" value="Genomic_DNA"/>
</dbReference>
<name>A0A4S8IPT5_MUSBA</name>
<reference evidence="1 2" key="1">
    <citation type="journal article" date="2019" name="Nat. Plants">
        <title>Genome sequencing of Musa balbisiana reveals subgenome evolution and function divergence in polyploid bananas.</title>
        <authorList>
            <person name="Yao X."/>
        </authorList>
    </citation>
    <scope>NUCLEOTIDE SEQUENCE [LARGE SCALE GENOMIC DNA]</scope>
    <source>
        <strain evidence="2">cv. DH-PKW</strain>
        <tissue evidence="1">Leaves</tissue>
    </source>
</reference>
<protein>
    <recommendedName>
        <fullName evidence="3">VQ domain-containing protein</fullName>
    </recommendedName>
</protein>
<dbReference type="Proteomes" id="UP000317650">
    <property type="component" value="Chromosome 6"/>
</dbReference>
<evidence type="ECO:0000313" key="2">
    <source>
        <dbReference type="Proteomes" id="UP000317650"/>
    </source>
</evidence>
<comment type="caution">
    <text evidence="1">The sequence shown here is derived from an EMBL/GenBank/DDBJ whole genome shotgun (WGS) entry which is preliminary data.</text>
</comment>
<dbReference type="STRING" id="52838.A0A4S8IPT5"/>
<evidence type="ECO:0008006" key="3">
    <source>
        <dbReference type="Google" id="ProtNLM"/>
    </source>
</evidence>